<organism evidence="6 7">
    <name type="scientific">Acinetobacter baumannii 6014059</name>
    <dbReference type="NCBI Taxonomy" id="525242"/>
    <lineage>
        <taxon>Bacteria</taxon>
        <taxon>Pseudomonadati</taxon>
        <taxon>Pseudomonadota</taxon>
        <taxon>Gammaproteobacteria</taxon>
        <taxon>Moraxellales</taxon>
        <taxon>Moraxellaceae</taxon>
        <taxon>Acinetobacter</taxon>
        <taxon>Acinetobacter calcoaceticus/baumannii complex</taxon>
    </lineage>
</organism>
<evidence type="ECO:0000313" key="7">
    <source>
        <dbReference type="Proteomes" id="UP000003204"/>
    </source>
</evidence>
<dbReference type="Pfam" id="PF13378">
    <property type="entry name" value="MR_MLE_C"/>
    <property type="match status" value="1"/>
</dbReference>
<feature type="domain" description="Mandelate racemase/muconate lactonizing enzyme C-terminal" evidence="5">
    <location>
        <begin position="161"/>
        <end position="260"/>
    </location>
</feature>
<dbReference type="PANTHER" id="PTHR48080">
    <property type="entry name" value="D-GALACTONATE DEHYDRATASE-RELATED"/>
    <property type="match status" value="1"/>
</dbReference>
<gene>
    <name evidence="6" type="ORF">HMPREF0022_03155</name>
</gene>
<dbReference type="SUPFAM" id="SSF51604">
    <property type="entry name" value="Enolase C-terminal domain-like"/>
    <property type="match status" value="1"/>
</dbReference>
<evidence type="ECO:0000256" key="1">
    <source>
        <dbReference type="ARBA" id="ARBA00001946"/>
    </source>
</evidence>
<reference evidence="6 7" key="1">
    <citation type="submission" date="2011-04" db="EMBL/GenBank/DDBJ databases">
        <authorList>
            <person name="Weinstock G."/>
            <person name="Sodergren E."/>
            <person name="Clifton S."/>
            <person name="Fulton L."/>
            <person name="Fulton B."/>
            <person name="Courtney L."/>
            <person name="Fronick C."/>
            <person name="Harrison M."/>
            <person name="Strong C."/>
            <person name="Farmer C."/>
            <person name="Delahaunty K."/>
            <person name="Markovic C."/>
            <person name="Hall O."/>
            <person name="Minx P."/>
            <person name="Tomlinson C."/>
            <person name="Mitreva M."/>
            <person name="Hou S."/>
            <person name="Chen J."/>
            <person name="Wollam A."/>
            <person name="Pepin K.H."/>
            <person name="Johnson M."/>
            <person name="Bhonagiri V."/>
            <person name="Zhang X."/>
            <person name="Suruliraj S."/>
            <person name="Warren W."/>
            <person name="Chinwalla A."/>
            <person name="Mardis E.R."/>
            <person name="Wilson R.K."/>
        </authorList>
    </citation>
    <scope>NUCLEOTIDE SEQUENCE [LARGE SCALE GENOMIC DNA]</scope>
    <source>
        <strain evidence="6 7">6014059</strain>
    </source>
</reference>
<dbReference type="GO" id="GO:0046872">
    <property type="term" value="F:metal ion binding"/>
    <property type="evidence" value="ECO:0007669"/>
    <property type="project" value="UniProtKB-KW"/>
</dbReference>
<comment type="caution">
    <text evidence="6">The sequence shown here is derived from an EMBL/GenBank/DDBJ whole genome shotgun (WGS) entry which is preliminary data.</text>
</comment>
<dbReference type="InterPro" id="IPR029065">
    <property type="entry name" value="Enolase_C-like"/>
</dbReference>
<dbReference type="Gene3D" id="3.30.390.10">
    <property type="entry name" value="Enolase-like, N-terminal domain"/>
    <property type="match status" value="1"/>
</dbReference>
<sequence>MSSVTPRINSLKDKDIFMKIKRIELYQIDLPYSGGVYHLSGGREYRSFDASIVKIIADNGLEGWGESTPFGSTYIASHALGARAGIAEIAPHLLGKDPRQVDRINETMDNALVGHNHAKSALDLACWDLFGKSVNLPVCELLGGSTGRRLPVISSIHADTPDAMRENVAKHRELGYLGHSVKIGAVDSEGGPVLDAERIKASLADQKPGEFFIVDANGGLTPEMALRIFRLLPKGLDFVLEAPCKTWRETKSLRQRCDVPFSLDELIQQDEDLIHAITEDLIDGVGLKISKAGGLTHSRRHRDIGLAAGLSLSVQETVGSDIPFAAIAHLGATIPERNLRCLLDTRGMVSIHTAEFDAPIVDGGVMVPNKPGLGITVDEDLLGSPVAVWGD</sequence>
<dbReference type="SUPFAM" id="SSF54826">
    <property type="entry name" value="Enolase N-terminal domain-like"/>
    <property type="match status" value="1"/>
</dbReference>
<dbReference type="Gene3D" id="3.20.20.120">
    <property type="entry name" value="Enolase-like C-terminal domain"/>
    <property type="match status" value="1"/>
</dbReference>
<keyword evidence="3" id="KW-0479">Metal-binding</keyword>
<dbReference type="SMART" id="SM00922">
    <property type="entry name" value="MR_MLE"/>
    <property type="match status" value="1"/>
</dbReference>
<evidence type="ECO:0000256" key="4">
    <source>
        <dbReference type="ARBA" id="ARBA00022842"/>
    </source>
</evidence>
<accession>A0A828SGQ3</accession>
<dbReference type="SFLD" id="SFLDG00180">
    <property type="entry name" value="muconate_cycloisomerase"/>
    <property type="match status" value="1"/>
</dbReference>
<comment type="similarity">
    <text evidence="2">Belongs to the mandelate racemase/muconate lactonizing enzyme family.</text>
</comment>
<evidence type="ECO:0000256" key="3">
    <source>
        <dbReference type="ARBA" id="ARBA00022723"/>
    </source>
</evidence>
<dbReference type="EMBL" id="ACYS02000172">
    <property type="protein sequence ID" value="EGJ67109.1"/>
    <property type="molecule type" value="Genomic_DNA"/>
</dbReference>
<dbReference type="Proteomes" id="UP000003204">
    <property type="component" value="Unassembled WGS sequence"/>
</dbReference>
<dbReference type="AlphaFoldDB" id="A0A828SGQ3"/>
<protein>
    <submittedName>
        <fullName evidence="6">Mandelate racemase/muconate lactonizing enzyme protein</fullName>
    </submittedName>
</protein>
<evidence type="ECO:0000259" key="5">
    <source>
        <dbReference type="SMART" id="SM00922"/>
    </source>
</evidence>
<dbReference type="InterPro" id="IPR013342">
    <property type="entry name" value="Mandelate_racemase_C"/>
</dbReference>
<keyword evidence="4" id="KW-0460">Magnesium</keyword>
<dbReference type="InterPro" id="IPR013341">
    <property type="entry name" value="Mandelate_racemase_N_dom"/>
</dbReference>
<comment type="cofactor">
    <cofactor evidence="1">
        <name>Mg(2+)</name>
        <dbReference type="ChEBI" id="CHEBI:18420"/>
    </cofactor>
</comment>
<dbReference type="GO" id="GO:0016853">
    <property type="term" value="F:isomerase activity"/>
    <property type="evidence" value="ECO:0007669"/>
    <property type="project" value="UniProtKB-ARBA"/>
</dbReference>
<dbReference type="FunFam" id="3.30.390.10:FF:000009">
    <property type="entry name" value="Hydrophobic dipeptide epimerase"/>
    <property type="match status" value="1"/>
</dbReference>
<dbReference type="SFLD" id="SFLDS00001">
    <property type="entry name" value="Enolase"/>
    <property type="match status" value="1"/>
</dbReference>
<evidence type="ECO:0000256" key="2">
    <source>
        <dbReference type="ARBA" id="ARBA00008031"/>
    </source>
</evidence>
<dbReference type="InterPro" id="IPR034593">
    <property type="entry name" value="DgoD-like"/>
</dbReference>
<dbReference type="InterPro" id="IPR029017">
    <property type="entry name" value="Enolase-like_N"/>
</dbReference>
<dbReference type="PANTHER" id="PTHR48080:SF3">
    <property type="entry name" value="ENOLASE SUPERFAMILY MEMBER DDB_G0284701"/>
    <property type="match status" value="1"/>
</dbReference>
<evidence type="ECO:0000313" key="6">
    <source>
        <dbReference type="EMBL" id="EGJ67109.1"/>
    </source>
</evidence>
<proteinExistence type="inferred from homology"/>
<name>A0A828SGQ3_ACIBA</name>
<dbReference type="InterPro" id="IPR036849">
    <property type="entry name" value="Enolase-like_C_sf"/>
</dbReference>
<dbReference type="Pfam" id="PF02746">
    <property type="entry name" value="MR_MLE_N"/>
    <property type="match status" value="1"/>
</dbReference>